<accession>A0A1C3E9N4</accession>
<dbReference type="AlphaFoldDB" id="A0A1C3E9N4"/>
<comment type="caution">
    <text evidence="6">The sequence shown here is derived from an EMBL/GenBank/DDBJ whole genome shotgun (WGS) entry which is preliminary data.</text>
</comment>
<dbReference type="OrthoDB" id="9786526at2"/>
<dbReference type="SUPFAM" id="SSF53850">
    <property type="entry name" value="Periplasmic binding protein-like II"/>
    <property type="match status" value="1"/>
</dbReference>
<comment type="similarity">
    <text evidence="1">Belongs to the LysR transcriptional regulatory family.</text>
</comment>
<dbReference type="PANTHER" id="PTHR30537">
    <property type="entry name" value="HTH-TYPE TRANSCRIPTIONAL REGULATOR"/>
    <property type="match status" value="1"/>
</dbReference>
<dbReference type="Pfam" id="PF03466">
    <property type="entry name" value="LysR_substrate"/>
    <property type="match status" value="1"/>
</dbReference>
<dbReference type="InterPro" id="IPR000847">
    <property type="entry name" value="LysR_HTH_N"/>
</dbReference>
<evidence type="ECO:0000313" key="7">
    <source>
        <dbReference type="Proteomes" id="UP000094936"/>
    </source>
</evidence>
<dbReference type="Gene3D" id="1.10.10.10">
    <property type="entry name" value="Winged helix-like DNA-binding domain superfamily/Winged helix DNA-binding domain"/>
    <property type="match status" value="1"/>
</dbReference>
<evidence type="ECO:0000313" key="6">
    <source>
        <dbReference type="EMBL" id="ODA29931.1"/>
    </source>
</evidence>
<dbReference type="CDD" id="cd08422">
    <property type="entry name" value="PBP2_CrgA_like"/>
    <property type="match status" value="1"/>
</dbReference>
<dbReference type="Gene3D" id="3.40.190.290">
    <property type="match status" value="1"/>
</dbReference>
<keyword evidence="4" id="KW-0804">Transcription</keyword>
<dbReference type="InterPro" id="IPR005119">
    <property type="entry name" value="LysR_subst-bd"/>
</dbReference>
<dbReference type="EMBL" id="LYBM01000059">
    <property type="protein sequence ID" value="ODA29931.1"/>
    <property type="molecule type" value="Genomic_DNA"/>
</dbReference>
<evidence type="ECO:0000256" key="1">
    <source>
        <dbReference type="ARBA" id="ARBA00009437"/>
    </source>
</evidence>
<dbReference type="InterPro" id="IPR036390">
    <property type="entry name" value="WH_DNA-bd_sf"/>
</dbReference>
<protein>
    <submittedName>
        <fullName evidence="6">LysR family transcriptional regulator</fullName>
    </submittedName>
</protein>
<dbReference type="FunFam" id="1.10.10.10:FF:000001">
    <property type="entry name" value="LysR family transcriptional regulator"/>
    <property type="match status" value="1"/>
</dbReference>
<organism evidence="6 7">
    <name type="scientific">Veronia pacifica</name>
    <dbReference type="NCBI Taxonomy" id="1080227"/>
    <lineage>
        <taxon>Bacteria</taxon>
        <taxon>Pseudomonadati</taxon>
        <taxon>Pseudomonadota</taxon>
        <taxon>Gammaproteobacteria</taxon>
        <taxon>Vibrionales</taxon>
        <taxon>Vibrionaceae</taxon>
        <taxon>Veronia</taxon>
    </lineage>
</organism>
<dbReference type="STRING" id="1080227.A8L45_21180"/>
<evidence type="ECO:0000256" key="4">
    <source>
        <dbReference type="ARBA" id="ARBA00023163"/>
    </source>
</evidence>
<dbReference type="Proteomes" id="UP000094936">
    <property type="component" value="Unassembled WGS sequence"/>
</dbReference>
<sequence>MGQLENMQIFVSVVEAGSITKASEQLNLAKSAVSKRLLDTEQLLGVKLLNRTTRKSSLTEAGNLYYLKSKQVLEQVEEINFEVSSSKAQLKGSLKVSVPQSFGLSHLMPAIECFLSQHSELNIDLDFGDRVVDLVEHGIDVAVRIGHLKDSSLKAKIIAPVSHIICASPSYIEKQGMPTNIDALKKHCLLRYSQSTLCRLDLIDPEGKPVSVTMKSNHSANSGECLRDLAIAGHGVVNLPKFIVWQAIKNASLTPLMTDYTQPQMNIYVVYPQTRFLPQKVRHFIDYIAEFFGKHPYWEDC</sequence>
<dbReference type="PROSITE" id="PS50931">
    <property type="entry name" value="HTH_LYSR"/>
    <property type="match status" value="1"/>
</dbReference>
<dbReference type="GO" id="GO:0003677">
    <property type="term" value="F:DNA binding"/>
    <property type="evidence" value="ECO:0007669"/>
    <property type="project" value="UniProtKB-KW"/>
</dbReference>
<dbReference type="InterPro" id="IPR058163">
    <property type="entry name" value="LysR-type_TF_proteobact-type"/>
</dbReference>
<evidence type="ECO:0000256" key="2">
    <source>
        <dbReference type="ARBA" id="ARBA00023015"/>
    </source>
</evidence>
<proteinExistence type="inferred from homology"/>
<keyword evidence="2" id="KW-0805">Transcription regulation</keyword>
<dbReference type="InterPro" id="IPR036388">
    <property type="entry name" value="WH-like_DNA-bd_sf"/>
</dbReference>
<gene>
    <name evidence="6" type="ORF">A8L45_21180</name>
</gene>
<dbReference type="Pfam" id="PF00126">
    <property type="entry name" value="HTH_1"/>
    <property type="match status" value="1"/>
</dbReference>
<keyword evidence="3" id="KW-0238">DNA-binding</keyword>
<dbReference type="GO" id="GO:0003700">
    <property type="term" value="F:DNA-binding transcription factor activity"/>
    <property type="evidence" value="ECO:0007669"/>
    <property type="project" value="InterPro"/>
</dbReference>
<name>A0A1C3E9N4_9GAMM</name>
<feature type="domain" description="HTH lysR-type" evidence="5">
    <location>
        <begin position="1"/>
        <end position="59"/>
    </location>
</feature>
<dbReference type="SUPFAM" id="SSF46785">
    <property type="entry name" value="Winged helix' DNA-binding domain"/>
    <property type="match status" value="1"/>
</dbReference>
<evidence type="ECO:0000259" key="5">
    <source>
        <dbReference type="PROSITE" id="PS50931"/>
    </source>
</evidence>
<keyword evidence="7" id="KW-1185">Reference proteome</keyword>
<reference evidence="6 7" key="1">
    <citation type="submission" date="2016-05" db="EMBL/GenBank/DDBJ databases">
        <title>Genomic Taxonomy of the Vibrionaceae.</title>
        <authorList>
            <person name="Gomez-Gil B."/>
            <person name="Enciso-Ibarra J."/>
        </authorList>
    </citation>
    <scope>NUCLEOTIDE SEQUENCE [LARGE SCALE GENOMIC DNA]</scope>
    <source>
        <strain evidence="6 7">CAIM 1920</strain>
    </source>
</reference>
<evidence type="ECO:0000256" key="3">
    <source>
        <dbReference type="ARBA" id="ARBA00023125"/>
    </source>
</evidence>
<dbReference type="PANTHER" id="PTHR30537:SF5">
    <property type="entry name" value="HTH-TYPE TRANSCRIPTIONAL ACTIVATOR TTDR-RELATED"/>
    <property type="match status" value="1"/>
</dbReference>